<gene>
    <name evidence="2" type="ORF">Sspor_72050</name>
</gene>
<evidence type="ECO:0000313" key="3">
    <source>
        <dbReference type="Proteomes" id="UP000608522"/>
    </source>
</evidence>
<feature type="region of interest" description="Disordered" evidence="1">
    <location>
        <begin position="1"/>
        <end position="25"/>
    </location>
</feature>
<organism evidence="2 3">
    <name type="scientific">Streptomyces spororaveus</name>
    <dbReference type="NCBI Taxonomy" id="284039"/>
    <lineage>
        <taxon>Bacteria</taxon>
        <taxon>Bacillati</taxon>
        <taxon>Actinomycetota</taxon>
        <taxon>Actinomycetes</taxon>
        <taxon>Kitasatosporales</taxon>
        <taxon>Streptomycetaceae</taxon>
        <taxon>Streptomyces</taxon>
    </lineage>
</organism>
<proteinExistence type="predicted"/>
<protein>
    <submittedName>
        <fullName evidence="2">Uncharacterized protein</fullName>
    </submittedName>
</protein>
<dbReference type="Proteomes" id="UP000608522">
    <property type="component" value="Unassembled WGS sequence"/>
</dbReference>
<evidence type="ECO:0000256" key="1">
    <source>
        <dbReference type="SAM" id="MobiDB-lite"/>
    </source>
</evidence>
<reference evidence="3" key="1">
    <citation type="submission" date="2023-07" db="EMBL/GenBank/DDBJ databases">
        <title>Whole genome shotgun sequence of Streptomyces spororaveus NBRC 15456.</title>
        <authorList>
            <person name="Komaki H."/>
            <person name="Tamura T."/>
        </authorList>
    </citation>
    <scope>NUCLEOTIDE SEQUENCE [LARGE SCALE GENOMIC DNA]</scope>
    <source>
        <strain evidence="3">NBRC 15456</strain>
    </source>
</reference>
<accession>A0ABQ3TML5</accession>
<keyword evidence="3" id="KW-1185">Reference proteome</keyword>
<comment type="caution">
    <text evidence="2">The sequence shown here is derived from an EMBL/GenBank/DDBJ whole genome shotgun (WGS) entry which is preliminary data.</text>
</comment>
<evidence type="ECO:0000313" key="2">
    <source>
        <dbReference type="EMBL" id="GHI81644.1"/>
    </source>
</evidence>
<dbReference type="EMBL" id="BNED01000005">
    <property type="protein sequence ID" value="GHI81644.1"/>
    <property type="molecule type" value="Genomic_DNA"/>
</dbReference>
<name>A0ABQ3TML5_9ACTN</name>
<sequence length="72" mass="7674">MQPGQPRQAGWEHVALQGHGQLDPGPLVLDPVQGLIDELPESDEEFLHVVGPLGTVSAHHGSRLSHSLLTSP</sequence>